<name>F4WL21_ACREC</name>
<reference evidence="2" key="1">
    <citation type="submission" date="2011-02" db="EMBL/GenBank/DDBJ databases">
        <title>The genome of the leaf-cutting ant Acromyrmex echinatior suggests key adaptations to social evolution and fungus farming.</title>
        <authorList>
            <person name="Nygaard S."/>
            <person name="Zhang G."/>
        </authorList>
    </citation>
    <scope>NUCLEOTIDE SEQUENCE</scope>
</reference>
<dbReference type="InParanoid" id="F4WL21"/>
<dbReference type="AlphaFoldDB" id="F4WL21"/>
<dbReference type="EMBL" id="GL888207">
    <property type="protein sequence ID" value="EGI64984.1"/>
    <property type="molecule type" value="Genomic_DNA"/>
</dbReference>
<keyword evidence="3" id="KW-1185">Reference proteome</keyword>
<evidence type="ECO:0000313" key="2">
    <source>
        <dbReference type="EMBL" id="EGI64984.1"/>
    </source>
</evidence>
<proteinExistence type="predicted"/>
<accession>F4WL21</accession>
<sequence length="70" mass="7751">MASDAIKDATEDTTGSVKRYIYHSGDKVAVSRWGGREEKVKGKSVGAKPRRKGGHRRGRKLRRTMAHVTA</sequence>
<gene>
    <name evidence="2" type="ORF">G5I_06444</name>
</gene>
<organism evidence="3">
    <name type="scientific">Acromyrmex echinatior</name>
    <name type="common">Panamanian leafcutter ant</name>
    <name type="synonym">Acromyrmex octospinosus echinatior</name>
    <dbReference type="NCBI Taxonomy" id="103372"/>
    <lineage>
        <taxon>Eukaryota</taxon>
        <taxon>Metazoa</taxon>
        <taxon>Ecdysozoa</taxon>
        <taxon>Arthropoda</taxon>
        <taxon>Hexapoda</taxon>
        <taxon>Insecta</taxon>
        <taxon>Pterygota</taxon>
        <taxon>Neoptera</taxon>
        <taxon>Endopterygota</taxon>
        <taxon>Hymenoptera</taxon>
        <taxon>Apocrita</taxon>
        <taxon>Aculeata</taxon>
        <taxon>Formicoidea</taxon>
        <taxon>Formicidae</taxon>
        <taxon>Myrmicinae</taxon>
        <taxon>Acromyrmex</taxon>
    </lineage>
</organism>
<feature type="region of interest" description="Disordered" evidence="1">
    <location>
        <begin position="37"/>
        <end position="70"/>
    </location>
</feature>
<evidence type="ECO:0000313" key="3">
    <source>
        <dbReference type="Proteomes" id="UP000007755"/>
    </source>
</evidence>
<dbReference type="Proteomes" id="UP000007755">
    <property type="component" value="Unassembled WGS sequence"/>
</dbReference>
<feature type="compositionally biased region" description="Basic residues" evidence="1">
    <location>
        <begin position="48"/>
        <end position="70"/>
    </location>
</feature>
<evidence type="ECO:0000256" key="1">
    <source>
        <dbReference type="SAM" id="MobiDB-lite"/>
    </source>
</evidence>
<protein>
    <submittedName>
        <fullName evidence="2">Uncharacterized protein</fullName>
    </submittedName>
</protein>